<gene>
    <name evidence="2" type="ORF">K4G66_17995</name>
</gene>
<dbReference type="EMBL" id="CP120682">
    <property type="protein sequence ID" value="WKN34273.1"/>
    <property type="molecule type" value="Genomic_DNA"/>
</dbReference>
<name>A0AA49GI26_9BACT</name>
<reference evidence="2" key="1">
    <citation type="journal article" date="2023" name="Comput. Struct. Biotechnol. J.">
        <title>Discovery of a novel marine Bacteroidetes with a rich repertoire of carbohydrate-active enzymes.</title>
        <authorList>
            <person name="Chen B."/>
            <person name="Liu G."/>
            <person name="Chen Q."/>
            <person name="Wang H."/>
            <person name="Liu L."/>
            <person name="Tang K."/>
        </authorList>
    </citation>
    <scope>NUCLEOTIDE SEQUENCE</scope>
    <source>
        <strain evidence="2">TK19036</strain>
    </source>
</reference>
<dbReference type="Pfam" id="PF12867">
    <property type="entry name" value="DinB_2"/>
    <property type="match status" value="1"/>
</dbReference>
<proteinExistence type="predicted"/>
<dbReference type="InterPro" id="IPR024775">
    <property type="entry name" value="DinB-like"/>
</dbReference>
<evidence type="ECO:0000259" key="1">
    <source>
        <dbReference type="Pfam" id="PF12867"/>
    </source>
</evidence>
<evidence type="ECO:0000313" key="2">
    <source>
        <dbReference type="EMBL" id="WKN34273.1"/>
    </source>
</evidence>
<sequence length="170" mass="19715">MKRSAIAAMPQFFDRYINKVEDTDLTEGLKASLTLFDDKKAQLERVQHQRYAPGKWTPKDVLQHITDNERVQSYRALRIMRNDKTALPGYDQEPWAQHTQAAHLTIDELLHEFKIVRQASIFMFKYSTDEMLSRTGTCSGVSISALALGFVLIGHQYHHLQILEEKYFTL</sequence>
<dbReference type="AlphaFoldDB" id="A0AA49GI26"/>
<dbReference type="Gene3D" id="1.20.120.450">
    <property type="entry name" value="dinb family like domain"/>
    <property type="match status" value="1"/>
</dbReference>
<protein>
    <submittedName>
        <fullName evidence="2">DinB family protein</fullName>
    </submittedName>
</protein>
<organism evidence="2">
    <name type="scientific">Roseihalotalea indica</name>
    <dbReference type="NCBI Taxonomy" id="2867963"/>
    <lineage>
        <taxon>Bacteria</taxon>
        <taxon>Pseudomonadati</taxon>
        <taxon>Bacteroidota</taxon>
        <taxon>Cytophagia</taxon>
        <taxon>Cytophagales</taxon>
        <taxon>Catalimonadaceae</taxon>
        <taxon>Roseihalotalea</taxon>
    </lineage>
</organism>
<accession>A0AA49GI26</accession>
<dbReference type="InterPro" id="IPR034660">
    <property type="entry name" value="DinB/YfiT-like"/>
</dbReference>
<reference evidence="2" key="2">
    <citation type="journal article" date="2024" name="Antonie Van Leeuwenhoek">
        <title>Roseihalotalea indica gen. nov., sp. nov., a halophilic Bacteroidetes from mesopelagic Southwest Indian Ocean with higher carbohydrate metabolic potential.</title>
        <authorList>
            <person name="Chen B."/>
            <person name="Zhang M."/>
            <person name="Lin D."/>
            <person name="Ye J."/>
            <person name="Tang K."/>
        </authorList>
    </citation>
    <scope>NUCLEOTIDE SEQUENCE</scope>
    <source>
        <strain evidence="2">TK19036</strain>
    </source>
</reference>
<dbReference type="SUPFAM" id="SSF109854">
    <property type="entry name" value="DinB/YfiT-like putative metalloenzymes"/>
    <property type="match status" value="1"/>
</dbReference>
<feature type="domain" description="DinB-like" evidence="1">
    <location>
        <begin position="48"/>
        <end position="162"/>
    </location>
</feature>